<accession>A0A1H4D1I5</accession>
<evidence type="ECO:0000256" key="1">
    <source>
        <dbReference type="SAM" id="Coils"/>
    </source>
</evidence>
<feature type="compositionally biased region" description="Polar residues" evidence="2">
    <location>
        <begin position="409"/>
        <end position="421"/>
    </location>
</feature>
<dbReference type="SMART" id="SM00507">
    <property type="entry name" value="HNHc"/>
    <property type="match status" value="1"/>
</dbReference>
<dbReference type="Pfam" id="PF01844">
    <property type="entry name" value="HNH"/>
    <property type="match status" value="1"/>
</dbReference>
<dbReference type="GO" id="GO:0003676">
    <property type="term" value="F:nucleic acid binding"/>
    <property type="evidence" value="ECO:0007669"/>
    <property type="project" value="InterPro"/>
</dbReference>
<dbReference type="InterPro" id="IPR003615">
    <property type="entry name" value="HNH_nuc"/>
</dbReference>
<feature type="non-terminal residue" evidence="4">
    <location>
        <position position="1"/>
    </location>
</feature>
<keyword evidence="4" id="KW-0540">Nuclease</keyword>
<dbReference type="Gene3D" id="1.10.30.50">
    <property type="match status" value="1"/>
</dbReference>
<organism evidence="4 5">
    <name type="scientific">Bowdeniella nasicola</name>
    <dbReference type="NCBI Taxonomy" id="208480"/>
    <lineage>
        <taxon>Bacteria</taxon>
        <taxon>Bacillati</taxon>
        <taxon>Actinomycetota</taxon>
        <taxon>Actinomycetes</taxon>
        <taxon>Actinomycetales</taxon>
        <taxon>Actinomycetaceae</taxon>
        <taxon>Bowdeniella</taxon>
    </lineage>
</organism>
<dbReference type="CDD" id="cd00085">
    <property type="entry name" value="HNHc"/>
    <property type="match status" value="1"/>
</dbReference>
<keyword evidence="1" id="KW-0175">Coiled coil</keyword>
<dbReference type="OrthoDB" id="3260936at2"/>
<feature type="domain" description="HNH nuclease" evidence="3">
    <location>
        <begin position="285"/>
        <end position="337"/>
    </location>
</feature>
<proteinExistence type="predicted"/>
<feature type="coiled-coil region" evidence="1">
    <location>
        <begin position="17"/>
        <end position="44"/>
    </location>
</feature>
<gene>
    <name evidence="4" type="ORF">SAMN02910418_02126</name>
</gene>
<sequence length="444" mass="47847">EAALLKEAETPVPGEFRKKCRTTLEMLDEALRKANNAATAKRRKQSFDERGLAITLIQDGEFGANLFAHIPAEYLRILMPALEKKAEAIARAQRHSKTRKAADRKTRLLDALFTTMTGHYPPQPDDLTHLTGNDTDNSQDPTDQDPSKDLFDGEDPFDGQDPFDGPGPYGSGGGGTRPDPNHSGGNSGNGAGIEGPEADSFEDDAESLIDRIMADDGFTNGDSSRPTATTTVATVTVAETAELTPAPPAPPILADPTVAFPERTRHIWDTCEADRGRETRLASKKLRKLLALRDGGCVFPMCTDPPEGCVAHHIVSWESGGPTDLTNLALVCSRHHPRVEKPPGDPNSWTIIIDENGIPAARPPRRIDPDQQPIYHPRLTSPICDIPRPKGNTESNAPTGPDDQPHATPATTDAAITNAAGQSRGVALANDWRFDEALNGPPPF</sequence>
<dbReference type="RefSeq" id="WP_143027411.1">
    <property type="nucleotide sequence ID" value="NZ_FNQV01000014.1"/>
</dbReference>
<dbReference type="GO" id="GO:0008270">
    <property type="term" value="F:zinc ion binding"/>
    <property type="evidence" value="ECO:0007669"/>
    <property type="project" value="InterPro"/>
</dbReference>
<keyword evidence="5" id="KW-1185">Reference proteome</keyword>
<evidence type="ECO:0000313" key="4">
    <source>
        <dbReference type="EMBL" id="SEA66289.1"/>
    </source>
</evidence>
<evidence type="ECO:0000256" key="2">
    <source>
        <dbReference type="SAM" id="MobiDB-lite"/>
    </source>
</evidence>
<dbReference type="EMBL" id="FNQV01000014">
    <property type="protein sequence ID" value="SEA66289.1"/>
    <property type="molecule type" value="Genomic_DNA"/>
</dbReference>
<reference evidence="5" key="1">
    <citation type="submission" date="2016-10" db="EMBL/GenBank/DDBJ databases">
        <authorList>
            <person name="Varghese N."/>
            <person name="Submissions S."/>
        </authorList>
    </citation>
    <scope>NUCLEOTIDE SEQUENCE [LARGE SCALE GENOMIC DNA]</scope>
    <source>
        <strain evidence="5">KPR-1</strain>
    </source>
</reference>
<dbReference type="GO" id="GO:0004519">
    <property type="term" value="F:endonuclease activity"/>
    <property type="evidence" value="ECO:0007669"/>
    <property type="project" value="UniProtKB-KW"/>
</dbReference>
<evidence type="ECO:0000259" key="3">
    <source>
        <dbReference type="SMART" id="SM00507"/>
    </source>
</evidence>
<feature type="region of interest" description="Disordered" evidence="2">
    <location>
        <begin position="360"/>
        <end position="422"/>
    </location>
</feature>
<name>A0A1H4D1I5_9ACTO</name>
<keyword evidence="4" id="KW-0378">Hydrolase</keyword>
<dbReference type="AlphaFoldDB" id="A0A1H4D1I5"/>
<feature type="compositionally biased region" description="Polar residues" evidence="2">
    <location>
        <begin position="130"/>
        <end position="141"/>
    </location>
</feature>
<evidence type="ECO:0000313" key="5">
    <source>
        <dbReference type="Proteomes" id="UP000199288"/>
    </source>
</evidence>
<feature type="region of interest" description="Disordered" evidence="2">
    <location>
        <begin position="116"/>
        <end position="199"/>
    </location>
</feature>
<protein>
    <submittedName>
        <fullName evidence="4">HNH endonuclease</fullName>
    </submittedName>
</protein>
<feature type="compositionally biased region" description="Gly residues" evidence="2">
    <location>
        <begin position="167"/>
        <end position="176"/>
    </location>
</feature>
<dbReference type="Proteomes" id="UP000199288">
    <property type="component" value="Unassembled WGS sequence"/>
</dbReference>
<dbReference type="InterPro" id="IPR002711">
    <property type="entry name" value="HNH"/>
</dbReference>
<keyword evidence="4" id="KW-0255">Endonuclease</keyword>